<dbReference type="GO" id="GO:0004175">
    <property type="term" value="F:endopeptidase activity"/>
    <property type="evidence" value="ECO:0007669"/>
    <property type="project" value="UniProtKB-ARBA"/>
</dbReference>
<evidence type="ECO:0000313" key="4">
    <source>
        <dbReference type="EMBL" id="KAA5546957.1"/>
    </source>
</evidence>
<keyword evidence="2" id="KW-0812">Transmembrane</keyword>
<comment type="caution">
    <text evidence="4">The sequence shown here is derived from an EMBL/GenBank/DDBJ whole genome shotgun (WGS) entry which is preliminary data.</text>
</comment>
<protein>
    <submittedName>
        <fullName evidence="4">CPBP family intramembrane metalloprotease</fullName>
    </submittedName>
</protein>
<keyword evidence="2" id="KW-0472">Membrane</keyword>
<reference evidence="4 5" key="1">
    <citation type="submission" date="2019-08" db="EMBL/GenBank/DDBJ databases">
        <authorList>
            <person name="Dhanesh K."/>
            <person name="Kumar G."/>
            <person name="Sasikala C."/>
            <person name="Venkata Ramana C."/>
        </authorList>
    </citation>
    <scope>NUCLEOTIDE SEQUENCE [LARGE SCALE GENOMIC DNA]</scope>
    <source>
        <strain evidence="4 5">JC645</strain>
    </source>
</reference>
<dbReference type="EMBL" id="VWOX01000001">
    <property type="protein sequence ID" value="KAA5546957.1"/>
    <property type="molecule type" value="Genomic_DNA"/>
</dbReference>
<dbReference type="InterPro" id="IPR003675">
    <property type="entry name" value="Rce1/LyrA-like_dom"/>
</dbReference>
<keyword evidence="2" id="KW-1133">Transmembrane helix</keyword>
<dbReference type="RefSeq" id="WP_150074064.1">
    <property type="nucleotide sequence ID" value="NZ_VWOX01000001.1"/>
</dbReference>
<gene>
    <name evidence="4" type="ORF">FYK55_00605</name>
</gene>
<keyword evidence="4" id="KW-0378">Hydrolase</keyword>
<evidence type="ECO:0000256" key="1">
    <source>
        <dbReference type="SAM" id="MobiDB-lite"/>
    </source>
</evidence>
<feature type="transmembrane region" description="Helical" evidence="2">
    <location>
        <begin position="54"/>
        <end position="78"/>
    </location>
</feature>
<dbReference type="PANTHER" id="PTHR43592:SF15">
    <property type="entry name" value="CAAX AMINO TERMINAL PROTEASE FAMILY PROTEIN"/>
    <property type="match status" value="1"/>
</dbReference>
<evidence type="ECO:0000259" key="3">
    <source>
        <dbReference type="Pfam" id="PF02517"/>
    </source>
</evidence>
<proteinExistence type="predicted"/>
<dbReference type="Proteomes" id="UP000324479">
    <property type="component" value="Unassembled WGS sequence"/>
</dbReference>
<dbReference type="AlphaFoldDB" id="A0A5M6DHD1"/>
<feature type="region of interest" description="Disordered" evidence="1">
    <location>
        <begin position="1"/>
        <end position="25"/>
    </location>
</feature>
<keyword evidence="4" id="KW-0482">Metalloprotease</keyword>
<accession>A0A5M6DHD1</accession>
<dbReference type="GO" id="GO:0008237">
    <property type="term" value="F:metallopeptidase activity"/>
    <property type="evidence" value="ECO:0007669"/>
    <property type="project" value="UniProtKB-KW"/>
</dbReference>
<sequence>MSRILPESADGSNWMPRGLRKRQPPLRRLPPCQSRGLFLNDEFDTTEEHPPDLVFLWACGFSLAVGLVGLVLGWLTGIDARAYLLRVQQVTAGAVLRDLGLGVAAAVPMTIAVWLLMKVPHEAIDAIKRLGDQPMMHALLSLRRPELLTISLCAGVGEELAFRGWMLPMLASLGETATGVVNTYSVGDPFTQAPPVVLAAAVFISSVAFGALHPITKLYVVVASLMGVYFAVLLITTNSLLVPIIAHASYDAAQFLIASAEERRQSESGA</sequence>
<dbReference type="Pfam" id="PF02517">
    <property type="entry name" value="Rce1-like"/>
    <property type="match status" value="1"/>
</dbReference>
<organism evidence="4 5">
    <name type="scientific">Roseiconus nitratireducens</name>
    <dbReference type="NCBI Taxonomy" id="2605748"/>
    <lineage>
        <taxon>Bacteria</taxon>
        <taxon>Pseudomonadati</taxon>
        <taxon>Planctomycetota</taxon>
        <taxon>Planctomycetia</taxon>
        <taxon>Pirellulales</taxon>
        <taxon>Pirellulaceae</taxon>
        <taxon>Roseiconus</taxon>
    </lineage>
</organism>
<feature type="domain" description="CAAX prenyl protease 2/Lysostaphin resistance protein A-like" evidence="3">
    <location>
        <begin position="146"/>
        <end position="252"/>
    </location>
</feature>
<name>A0A5M6DHD1_9BACT</name>
<keyword evidence="4" id="KW-0645">Protease</keyword>
<keyword evidence="5" id="KW-1185">Reference proteome</keyword>
<dbReference type="PANTHER" id="PTHR43592">
    <property type="entry name" value="CAAX AMINO TERMINAL PROTEASE"/>
    <property type="match status" value="1"/>
</dbReference>
<dbReference type="GO" id="GO:0006508">
    <property type="term" value="P:proteolysis"/>
    <property type="evidence" value="ECO:0007669"/>
    <property type="project" value="UniProtKB-KW"/>
</dbReference>
<evidence type="ECO:0000313" key="5">
    <source>
        <dbReference type="Proteomes" id="UP000324479"/>
    </source>
</evidence>
<evidence type="ECO:0000256" key="2">
    <source>
        <dbReference type="SAM" id="Phobius"/>
    </source>
</evidence>
<dbReference type="GO" id="GO:0080120">
    <property type="term" value="P:CAAX-box protein maturation"/>
    <property type="evidence" value="ECO:0007669"/>
    <property type="project" value="UniProtKB-ARBA"/>
</dbReference>
<feature type="transmembrane region" description="Helical" evidence="2">
    <location>
        <begin position="193"/>
        <end position="212"/>
    </location>
</feature>
<feature type="transmembrane region" description="Helical" evidence="2">
    <location>
        <begin position="219"/>
        <end position="246"/>
    </location>
</feature>
<feature type="transmembrane region" description="Helical" evidence="2">
    <location>
        <begin position="99"/>
        <end position="117"/>
    </location>
</feature>